<evidence type="ECO:0000313" key="3">
    <source>
        <dbReference type="Proteomes" id="UP000800981"/>
    </source>
</evidence>
<feature type="region of interest" description="Disordered" evidence="1">
    <location>
        <begin position="1"/>
        <end position="25"/>
    </location>
</feature>
<keyword evidence="3" id="KW-1185">Reference proteome</keyword>
<reference evidence="2 3" key="1">
    <citation type="submission" date="2020-03" db="EMBL/GenBank/DDBJ databases">
        <title>Two novel Motilibacter sp.</title>
        <authorList>
            <person name="Liu S."/>
        </authorList>
    </citation>
    <scope>NUCLEOTIDE SEQUENCE [LARGE SCALE GENOMIC DNA]</scope>
    <source>
        <strain evidence="2 3">E257</strain>
    </source>
</reference>
<evidence type="ECO:0000313" key="2">
    <source>
        <dbReference type="EMBL" id="NHC15240.1"/>
    </source>
</evidence>
<organism evidence="2 3">
    <name type="scientific">Motilibacter deserti</name>
    <dbReference type="NCBI Taxonomy" id="2714956"/>
    <lineage>
        <taxon>Bacteria</taxon>
        <taxon>Bacillati</taxon>
        <taxon>Actinomycetota</taxon>
        <taxon>Actinomycetes</taxon>
        <taxon>Motilibacterales</taxon>
        <taxon>Motilibacteraceae</taxon>
        <taxon>Motilibacter</taxon>
    </lineage>
</organism>
<dbReference type="RefSeq" id="WP_166283519.1">
    <property type="nucleotide sequence ID" value="NZ_JAANNP010000021.1"/>
</dbReference>
<proteinExistence type="predicted"/>
<protein>
    <submittedName>
        <fullName evidence="2">Uncharacterized protein</fullName>
    </submittedName>
</protein>
<dbReference type="EMBL" id="JAANNP010000021">
    <property type="protein sequence ID" value="NHC15240.1"/>
    <property type="molecule type" value="Genomic_DNA"/>
</dbReference>
<name>A0ABX0GZU1_9ACTN</name>
<dbReference type="Proteomes" id="UP000800981">
    <property type="component" value="Unassembled WGS sequence"/>
</dbReference>
<sequence>MSPRTRPAFATAAGCSAPRRTSRPQARPASAAYCAPVPDQHVLARVHYCRYAVPGSRGAGRALPGYPLRV</sequence>
<gene>
    <name evidence="2" type="ORF">G9H71_15770</name>
</gene>
<accession>A0ABX0GZU1</accession>
<comment type="caution">
    <text evidence="2">The sequence shown here is derived from an EMBL/GenBank/DDBJ whole genome shotgun (WGS) entry which is preliminary data.</text>
</comment>
<evidence type="ECO:0000256" key="1">
    <source>
        <dbReference type="SAM" id="MobiDB-lite"/>
    </source>
</evidence>